<dbReference type="EMBL" id="MK500610">
    <property type="protein sequence ID" value="QBK94013.1"/>
    <property type="molecule type" value="Genomic_DNA"/>
</dbReference>
<dbReference type="Gene3D" id="3.90.70.10">
    <property type="entry name" value="Cysteine proteinases"/>
    <property type="match status" value="1"/>
</dbReference>
<comment type="similarity">
    <text evidence="4">Belongs to the peptidase C1 family.</text>
</comment>
<dbReference type="GO" id="GO:0009636">
    <property type="term" value="P:response to toxic substance"/>
    <property type="evidence" value="ECO:0007669"/>
    <property type="project" value="TreeGrafter"/>
</dbReference>
<keyword evidence="3 4" id="KW-0788">Thiol protease</keyword>
<keyword evidence="5" id="KW-0031">Aminopeptidase</keyword>
<sequence>MSEHITTERLGVFSDDFESKDFNKALQNIISKNDLEDLVVNRDQISVSQNTFSKQVEPRVKVTNQKKSGRCWLFASLNILRREVIKKYNLNSDFELSQSYLFFYDKLEKMNYNLECIMKTSDLDINSRLVNRILSDPASDGGQHNMFVNLVRKYGVVPKSVFDETYHSNNSGIMTSLLVRKFRETALEIRSLNKVSDQRRCKEEFNQFVYDTLRKMLGTPPENFVWEYTDKDKNYHRVHVNSPQEFFTDYVPFNLDDYICIIHDPRSEHNYYRLYTVEYLNNMSDGQDVKYLNVPIQYMKESVLKSLKGDNVVWFGCDVGKEICDNVMSCNIKQYGELLGTTFRMKKDDRLNTGDSAMNHAMVFCGVNLSEIDGKEVVSRWEVENSWGKSKSDKDDGYYMMSDEWFTEYVFEVVINKKYASKAMLLALESKDITTLPLFDPFGNLAM</sequence>
<dbReference type="InterPro" id="IPR038765">
    <property type="entry name" value="Papain-like_cys_pep_sf"/>
</dbReference>
<dbReference type="PANTHER" id="PTHR10363:SF2">
    <property type="entry name" value="BLEOMYCIN HYDROLASE"/>
    <property type="match status" value="1"/>
</dbReference>
<dbReference type="PANTHER" id="PTHR10363">
    <property type="entry name" value="BLEOMYCIN HYDROLASE"/>
    <property type="match status" value="1"/>
</dbReference>
<name>A0A481ZDH0_9VIRU</name>
<keyword evidence="2 4" id="KW-0378">Hydrolase</keyword>
<reference evidence="5" key="1">
    <citation type="journal article" date="2019" name="MBio">
        <title>Virus Genomes from Deep Sea Sediments Expand the Ocean Megavirome and Support Independent Origins of Viral Gigantism.</title>
        <authorList>
            <person name="Backstrom D."/>
            <person name="Yutin N."/>
            <person name="Jorgensen S.L."/>
            <person name="Dharamshi J."/>
            <person name="Homa F."/>
            <person name="Zaremba-Niedwiedzka K."/>
            <person name="Spang A."/>
            <person name="Wolf Y.I."/>
            <person name="Koonin E.V."/>
            <person name="Ettema T.J."/>
        </authorList>
    </citation>
    <scope>NUCLEOTIDE SEQUENCE</scope>
</reference>
<accession>A0A481ZDH0</accession>
<dbReference type="CDD" id="cd00585">
    <property type="entry name" value="Peptidase_C1B"/>
    <property type="match status" value="1"/>
</dbReference>
<dbReference type="PROSITE" id="PS00139">
    <property type="entry name" value="THIOL_PROTEASE_CYS"/>
    <property type="match status" value="1"/>
</dbReference>
<dbReference type="InterPro" id="IPR004134">
    <property type="entry name" value="Peptidase_C1B"/>
</dbReference>
<evidence type="ECO:0000256" key="2">
    <source>
        <dbReference type="ARBA" id="ARBA00022801"/>
    </source>
</evidence>
<keyword evidence="1 4" id="KW-0645">Protease</keyword>
<dbReference type="Pfam" id="PF03051">
    <property type="entry name" value="Peptidase_C1_2"/>
    <property type="match status" value="1"/>
</dbReference>
<dbReference type="InterPro" id="IPR000169">
    <property type="entry name" value="Pept_cys_AS"/>
</dbReference>
<organism evidence="5">
    <name type="scientific">Pithovirus LCPAC406</name>
    <dbReference type="NCBI Taxonomy" id="2506599"/>
    <lineage>
        <taxon>Viruses</taxon>
        <taxon>Pithoviruses</taxon>
    </lineage>
</organism>
<dbReference type="GO" id="GO:0043418">
    <property type="term" value="P:homocysteine catabolic process"/>
    <property type="evidence" value="ECO:0007669"/>
    <property type="project" value="TreeGrafter"/>
</dbReference>
<proteinExistence type="inferred from homology"/>
<dbReference type="PIRSF" id="PIRSF005700">
    <property type="entry name" value="PepC"/>
    <property type="match status" value="1"/>
</dbReference>
<evidence type="ECO:0000256" key="4">
    <source>
        <dbReference type="PIRNR" id="PIRNR005700"/>
    </source>
</evidence>
<protein>
    <submittedName>
        <fullName evidence="5">Aminopeptidase</fullName>
    </submittedName>
</protein>
<dbReference type="GO" id="GO:0006508">
    <property type="term" value="P:proteolysis"/>
    <property type="evidence" value="ECO:0007669"/>
    <property type="project" value="UniProtKB-KW"/>
</dbReference>
<evidence type="ECO:0000313" key="5">
    <source>
        <dbReference type="EMBL" id="QBK94013.1"/>
    </source>
</evidence>
<dbReference type="SUPFAM" id="SSF54001">
    <property type="entry name" value="Cysteine proteinases"/>
    <property type="match status" value="1"/>
</dbReference>
<gene>
    <name evidence="5" type="ORF">LCPAC406_03270</name>
</gene>
<dbReference type="GO" id="GO:0070005">
    <property type="term" value="F:cysteine-type aminopeptidase activity"/>
    <property type="evidence" value="ECO:0007669"/>
    <property type="project" value="InterPro"/>
</dbReference>
<evidence type="ECO:0000256" key="1">
    <source>
        <dbReference type="ARBA" id="ARBA00022670"/>
    </source>
</evidence>
<evidence type="ECO:0000256" key="3">
    <source>
        <dbReference type="ARBA" id="ARBA00022807"/>
    </source>
</evidence>